<evidence type="ECO:0000313" key="2">
    <source>
        <dbReference type="Proteomes" id="UP001596415"/>
    </source>
</evidence>
<sequence length="186" mass="21582">MRYLFFLIVSVLLVSCRNDVTVKPSAKLRLDYPQPTYSRLQTNCPYSFLKNDNTEKKTDSNCNMRIDYPMMDATIFLTYQQVTDSANLNDLLYDAQKLAYGHNIKAQSIPEQPFVNPDNDAYGMFYFINGDAASQSQFYLTDSLTHFVTGSLYFDAKPNFDSIFPAVQYIRNDMRTLMETMEWKKP</sequence>
<evidence type="ECO:0000313" key="1">
    <source>
        <dbReference type="EMBL" id="MFC7356407.1"/>
    </source>
</evidence>
<dbReference type="NCBIfam" id="TIGR03512">
    <property type="entry name" value="GldD_lipo"/>
    <property type="match status" value="1"/>
</dbReference>
<dbReference type="RefSeq" id="WP_380216115.1">
    <property type="nucleotide sequence ID" value="NZ_JBHTBN010000001.1"/>
</dbReference>
<organism evidence="1 2">
    <name type="scientific">Jejudonia soesokkakensis</name>
    <dbReference type="NCBI Taxonomy" id="1323432"/>
    <lineage>
        <taxon>Bacteria</taxon>
        <taxon>Pseudomonadati</taxon>
        <taxon>Bacteroidota</taxon>
        <taxon>Flavobacteriia</taxon>
        <taxon>Flavobacteriales</taxon>
        <taxon>Flavobacteriaceae</taxon>
        <taxon>Jejudonia</taxon>
    </lineage>
</organism>
<accession>A0ABW2MNC6</accession>
<dbReference type="Proteomes" id="UP001596415">
    <property type="component" value="Unassembled WGS sequence"/>
</dbReference>
<dbReference type="InterPro" id="IPR019850">
    <property type="entry name" value="GldD-like"/>
</dbReference>
<comment type="caution">
    <text evidence="1">The sequence shown here is derived from an EMBL/GenBank/DDBJ whole genome shotgun (WGS) entry which is preliminary data.</text>
</comment>
<reference evidence="2" key="1">
    <citation type="journal article" date="2019" name="Int. J. Syst. Evol. Microbiol.">
        <title>The Global Catalogue of Microorganisms (GCM) 10K type strain sequencing project: providing services to taxonomists for standard genome sequencing and annotation.</title>
        <authorList>
            <consortium name="The Broad Institute Genomics Platform"/>
            <consortium name="The Broad Institute Genome Sequencing Center for Infectious Disease"/>
            <person name="Wu L."/>
            <person name="Ma J."/>
        </authorList>
    </citation>
    <scope>NUCLEOTIDE SEQUENCE [LARGE SCALE GENOMIC DNA]</scope>
    <source>
        <strain evidence="2">CGMCC 1.16306</strain>
    </source>
</reference>
<dbReference type="EMBL" id="JBHTBN010000001">
    <property type="protein sequence ID" value="MFC7356407.1"/>
    <property type="molecule type" value="Genomic_DNA"/>
</dbReference>
<dbReference type="Pfam" id="PF25593">
    <property type="entry name" value="GldD_lipo"/>
    <property type="match status" value="1"/>
</dbReference>
<dbReference type="PROSITE" id="PS51257">
    <property type="entry name" value="PROKAR_LIPOPROTEIN"/>
    <property type="match status" value="1"/>
</dbReference>
<name>A0ABW2MNC6_9FLAO</name>
<gene>
    <name evidence="1" type="primary">gldD</name>
    <name evidence="1" type="ORF">ACFQO1_01800</name>
</gene>
<keyword evidence="2" id="KW-1185">Reference proteome</keyword>
<proteinExistence type="predicted"/>
<keyword evidence="1" id="KW-0449">Lipoprotein</keyword>
<protein>
    <submittedName>
        <fullName evidence="1">Gliding motility lipoprotein GldD</fullName>
    </submittedName>
</protein>